<evidence type="ECO:0008006" key="5">
    <source>
        <dbReference type="Google" id="ProtNLM"/>
    </source>
</evidence>
<dbReference type="InterPro" id="IPR052055">
    <property type="entry name" value="Hepadnavirus_pol/RT"/>
</dbReference>
<evidence type="ECO:0000313" key="4">
    <source>
        <dbReference type="Proteomes" id="UP000008672"/>
    </source>
</evidence>
<evidence type="ECO:0000313" key="3">
    <source>
        <dbReference type="Ensembl" id="ENSLACP00000004304.1"/>
    </source>
</evidence>
<feature type="chain" id="PRO_5003579543" description="Reverse transcriptase RNase H-like domain-containing protein" evidence="2">
    <location>
        <begin position="20"/>
        <end position="219"/>
    </location>
</feature>
<sequence length="219" mass="24285">MDASLWGWAASLFLEMAHSQCSRVEAHCHLNYLELLVMFKALWGFESRLRGQSIVLRADNKTAVSYVNQQGGMVPCPLSIIALRMLSWAAIRDSHLSVVYVLGEQNLIVDALSKRVNAMAEAALSDLAFQQIMERDDFAAPSKAEVPHFISCVPTVGAVAADAFSLAWTLLGYLYLFLLLPLIPLVLGKLKRDRVSRAVMVVLVCCSKPWYAVLSQNTR</sequence>
<dbReference type="Proteomes" id="UP000008672">
    <property type="component" value="Unassembled WGS sequence"/>
</dbReference>
<feature type="signal peptide" evidence="2">
    <location>
        <begin position="1"/>
        <end position="19"/>
    </location>
</feature>
<keyword evidence="1" id="KW-0472">Membrane</keyword>
<dbReference type="HOGENOM" id="CLU_1369032_0_0_1"/>
<protein>
    <recommendedName>
        <fullName evidence="5">Reverse transcriptase RNase H-like domain-containing protein</fullName>
    </recommendedName>
</protein>
<keyword evidence="1" id="KW-0812">Transmembrane</keyword>
<reference evidence="3" key="2">
    <citation type="submission" date="2025-08" db="UniProtKB">
        <authorList>
            <consortium name="Ensembl"/>
        </authorList>
    </citation>
    <scope>IDENTIFICATION</scope>
</reference>
<feature type="transmembrane region" description="Helical" evidence="1">
    <location>
        <begin position="166"/>
        <end position="187"/>
    </location>
</feature>
<dbReference type="OMA" id="HALANTW"/>
<keyword evidence="1" id="KW-1133">Transmembrane helix</keyword>
<keyword evidence="4" id="KW-1185">Reference proteome</keyword>
<reference evidence="3" key="3">
    <citation type="submission" date="2025-09" db="UniProtKB">
        <authorList>
            <consortium name="Ensembl"/>
        </authorList>
    </citation>
    <scope>IDENTIFICATION</scope>
</reference>
<dbReference type="PANTHER" id="PTHR33050">
    <property type="entry name" value="REVERSE TRANSCRIPTASE DOMAIN-CONTAINING PROTEIN"/>
    <property type="match status" value="1"/>
</dbReference>
<reference evidence="4" key="1">
    <citation type="submission" date="2011-08" db="EMBL/GenBank/DDBJ databases">
        <title>The draft genome of Latimeria chalumnae.</title>
        <authorList>
            <person name="Di Palma F."/>
            <person name="Alfoldi J."/>
            <person name="Johnson J."/>
            <person name="Berlin A."/>
            <person name="Gnerre S."/>
            <person name="Jaffe D."/>
            <person name="MacCallum I."/>
            <person name="Young S."/>
            <person name="Walker B.J."/>
            <person name="Lander E."/>
            <person name="Lindblad-Toh K."/>
        </authorList>
    </citation>
    <scope>NUCLEOTIDE SEQUENCE [LARGE SCALE GENOMIC DNA]</scope>
    <source>
        <strain evidence="4">Wild caught</strain>
    </source>
</reference>
<accession>H3A3T3</accession>
<proteinExistence type="predicted"/>
<dbReference type="GeneTree" id="ENSGT01130000280264"/>
<dbReference type="InParanoid" id="H3A3T3"/>
<evidence type="ECO:0000256" key="2">
    <source>
        <dbReference type="SAM" id="SignalP"/>
    </source>
</evidence>
<name>H3A3T3_LATCH</name>
<dbReference type="PANTHER" id="PTHR33050:SF7">
    <property type="entry name" value="RIBONUCLEASE H"/>
    <property type="match status" value="1"/>
</dbReference>
<dbReference type="CDD" id="cd09275">
    <property type="entry name" value="RNase_HI_RT_DIRS1"/>
    <property type="match status" value="1"/>
</dbReference>
<keyword evidence="2" id="KW-0732">Signal</keyword>
<dbReference type="EMBL" id="AFYH01240079">
    <property type="status" value="NOT_ANNOTATED_CDS"/>
    <property type="molecule type" value="Genomic_DNA"/>
</dbReference>
<dbReference type="AlphaFoldDB" id="H3A3T3"/>
<organism evidence="3 4">
    <name type="scientific">Latimeria chalumnae</name>
    <name type="common">Coelacanth</name>
    <dbReference type="NCBI Taxonomy" id="7897"/>
    <lineage>
        <taxon>Eukaryota</taxon>
        <taxon>Metazoa</taxon>
        <taxon>Chordata</taxon>
        <taxon>Craniata</taxon>
        <taxon>Vertebrata</taxon>
        <taxon>Euteleostomi</taxon>
        <taxon>Coelacanthiformes</taxon>
        <taxon>Coelacanthidae</taxon>
        <taxon>Latimeria</taxon>
    </lineage>
</organism>
<dbReference type="Ensembl" id="ENSLACT00000004342.1">
    <property type="protein sequence ID" value="ENSLACP00000004304.1"/>
    <property type="gene ID" value="ENSLACG00000003829.1"/>
</dbReference>
<evidence type="ECO:0000256" key="1">
    <source>
        <dbReference type="SAM" id="Phobius"/>
    </source>
</evidence>